<keyword evidence="2" id="KW-1185">Reference proteome</keyword>
<dbReference type="Proteomes" id="UP001558613">
    <property type="component" value="Unassembled WGS sequence"/>
</dbReference>
<protein>
    <submittedName>
        <fullName evidence="1">Uncharacterized protein</fullName>
    </submittedName>
</protein>
<proteinExistence type="predicted"/>
<dbReference type="EMBL" id="JAYMGO010000018">
    <property type="protein sequence ID" value="KAL1257136.1"/>
    <property type="molecule type" value="Genomic_DNA"/>
</dbReference>
<evidence type="ECO:0000313" key="2">
    <source>
        <dbReference type="Proteomes" id="UP001558613"/>
    </source>
</evidence>
<sequence>MATVKAHDLGISVSAGFAIPHPCQALSRHVSLESKWHVPRCRCHSTRVHRHLLCHNGDMRLVLLFTLARTNLRQRARISAPPYAAGKLAVAREWQSASMFLR</sequence>
<reference evidence="1 2" key="1">
    <citation type="submission" date="2023-09" db="EMBL/GenBank/DDBJ databases">
        <authorList>
            <person name="Wang M."/>
        </authorList>
    </citation>
    <scope>NUCLEOTIDE SEQUENCE [LARGE SCALE GENOMIC DNA]</scope>
    <source>
        <strain evidence="1">GT-2023</strain>
        <tissue evidence="1">Liver</tissue>
    </source>
</reference>
<organism evidence="1 2">
    <name type="scientific">Cirrhinus molitorella</name>
    <name type="common">mud carp</name>
    <dbReference type="NCBI Taxonomy" id="172907"/>
    <lineage>
        <taxon>Eukaryota</taxon>
        <taxon>Metazoa</taxon>
        <taxon>Chordata</taxon>
        <taxon>Craniata</taxon>
        <taxon>Vertebrata</taxon>
        <taxon>Euteleostomi</taxon>
        <taxon>Actinopterygii</taxon>
        <taxon>Neopterygii</taxon>
        <taxon>Teleostei</taxon>
        <taxon>Ostariophysi</taxon>
        <taxon>Cypriniformes</taxon>
        <taxon>Cyprinidae</taxon>
        <taxon>Labeoninae</taxon>
        <taxon>Labeonini</taxon>
        <taxon>Cirrhinus</taxon>
    </lineage>
</organism>
<evidence type="ECO:0000313" key="1">
    <source>
        <dbReference type="EMBL" id="KAL1257136.1"/>
    </source>
</evidence>
<gene>
    <name evidence="1" type="ORF">QQF64_012681</name>
</gene>
<name>A0ABR3LW69_9TELE</name>
<accession>A0ABR3LW69</accession>
<comment type="caution">
    <text evidence="1">The sequence shown here is derived from an EMBL/GenBank/DDBJ whole genome shotgun (WGS) entry which is preliminary data.</text>
</comment>